<comment type="caution">
    <text evidence="1">The sequence shown here is derived from an EMBL/GenBank/DDBJ whole genome shotgun (WGS) entry which is preliminary data.</text>
</comment>
<dbReference type="Proteomes" id="UP000054729">
    <property type="component" value="Unassembled WGS sequence"/>
</dbReference>
<dbReference type="GO" id="GO:0015035">
    <property type="term" value="F:protein-disulfide reductase activity"/>
    <property type="evidence" value="ECO:0007669"/>
    <property type="project" value="InterPro"/>
</dbReference>
<organism evidence="1 2">
    <name type="scientific">Legionella waltersii</name>
    <dbReference type="NCBI Taxonomy" id="66969"/>
    <lineage>
        <taxon>Bacteria</taxon>
        <taxon>Pseudomonadati</taxon>
        <taxon>Pseudomonadota</taxon>
        <taxon>Gammaproteobacteria</taxon>
        <taxon>Legionellales</taxon>
        <taxon>Legionellaceae</taxon>
        <taxon>Legionella</taxon>
    </lineage>
</organism>
<keyword evidence="2" id="KW-1185">Reference proteome</keyword>
<dbReference type="OrthoDB" id="9180348at2"/>
<reference evidence="1 2" key="1">
    <citation type="submission" date="2015-11" db="EMBL/GenBank/DDBJ databases">
        <title>Genomic analysis of 38 Legionella species identifies large and diverse effector repertoires.</title>
        <authorList>
            <person name="Burstein D."/>
            <person name="Amaro F."/>
            <person name="Zusman T."/>
            <person name="Lifshitz Z."/>
            <person name="Cohen O."/>
            <person name="Gilbert J.A."/>
            <person name="Pupko T."/>
            <person name="Shuman H.A."/>
            <person name="Segal G."/>
        </authorList>
    </citation>
    <scope>NUCLEOTIDE SEQUENCE [LARGE SCALE GENOMIC DNA]</scope>
    <source>
        <strain evidence="1 2">ATCC 51914</strain>
    </source>
</reference>
<dbReference type="InterPro" id="IPR007263">
    <property type="entry name" value="DCC1-like"/>
</dbReference>
<gene>
    <name evidence="1" type="ORF">Lwal_0526</name>
</gene>
<dbReference type="Pfam" id="PF04134">
    <property type="entry name" value="DCC1-like"/>
    <property type="match status" value="1"/>
</dbReference>
<proteinExistence type="predicted"/>
<evidence type="ECO:0000313" key="2">
    <source>
        <dbReference type="Proteomes" id="UP000054729"/>
    </source>
</evidence>
<evidence type="ECO:0000313" key="1">
    <source>
        <dbReference type="EMBL" id="KTD82597.1"/>
    </source>
</evidence>
<protein>
    <submittedName>
        <fullName evidence="1">Uncharacterized protein</fullName>
    </submittedName>
</protein>
<accession>A0A0W1AML1</accession>
<dbReference type="AlphaFoldDB" id="A0A0W1AML1"/>
<sequence>MHSRLNGIFLKSVLGATRVALPRNRPVINVPNRSLATNAPESSNEIESLPGNCIVYDGSCPVCSLAVKKLKRPDVEAINARENPELAKKLKEKGYDLDKGMVVSGPQGEVHFGAEAIQEMGRQTGGLSGRFLNSSWMNSVYPLMRAVRNSLIPESIAEQQAREEAGSNNKSNKI</sequence>
<dbReference type="PATRIC" id="fig|66969.6.peg.563"/>
<dbReference type="RefSeq" id="WP_083500018.1">
    <property type="nucleotide sequence ID" value="NZ_CAAAIQ010000018.1"/>
</dbReference>
<name>A0A0W1AML1_9GAMM</name>
<dbReference type="STRING" id="66969.Lwal_0526"/>
<dbReference type="EMBL" id="LNZB01000009">
    <property type="protein sequence ID" value="KTD82597.1"/>
    <property type="molecule type" value="Genomic_DNA"/>
</dbReference>